<evidence type="ECO:0000313" key="2">
    <source>
        <dbReference type="Proteomes" id="UP000774000"/>
    </source>
</evidence>
<organism evidence="1 2">
    <name type="scientific">Halanaerobacter jeridensis</name>
    <dbReference type="NCBI Taxonomy" id="706427"/>
    <lineage>
        <taxon>Bacteria</taxon>
        <taxon>Bacillati</taxon>
        <taxon>Bacillota</taxon>
        <taxon>Clostridia</taxon>
        <taxon>Halanaerobiales</taxon>
        <taxon>Halobacteroidaceae</taxon>
        <taxon>Halanaerobacter</taxon>
    </lineage>
</organism>
<name>A0A938XNL3_9FIRM</name>
<comment type="caution">
    <text evidence="1">The sequence shown here is derived from an EMBL/GenBank/DDBJ whole genome shotgun (WGS) entry which is preliminary data.</text>
</comment>
<reference evidence="1" key="1">
    <citation type="submission" date="2021-01" db="EMBL/GenBank/DDBJ databases">
        <title>Genomic Encyclopedia of Type Strains, Phase IV (KMG-IV): sequencing the most valuable type-strain genomes for metagenomic binning, comparative biology and taxonomic classification.</title>
        <authorList>
            <person name="Goeker M."/>
        </authorList>
    </citation>
    <scope>NUCLEOTIDE SEQUENCE</scope>
    <source>
        <strain evidence="1">DSM 23230</strain>
    </source>
</reference>
<dbReference type="RefSeq" id="WP_204700668.1">
    <property type="nucleotide sequence ID" value="NZ_JAFBDQ010000003.1"/>
</dbReference>
<keyword evidence="2" id="KW-1185">Reference proteome</keyword>
<proteinExistence type="predicted"/>
<dbReference type="Proteomes" id="UP000774000">
    <property type="component" value="Unassembled WGS sequence"/>
</dbReference>
<gene>
    <name evidence="1" type="ORF">JOC47_000792</name>
</gene>
<accession>A0A938XNL3</accession>
<sequence length="47" mass="5751">MVCKNCVYFNEQRFYCMKLQCHVYLTDKCRYFQSKSNTNEKQNEGVK</sequence>
<dbReference type="EMBL" id="JAFBDQ010000003">
    <property type="protein sequence ID" value="MBM7555958.1"/>
    <property type="molecule type" value="Genomic_DNA"/>
</dbReference>
<protein>
    <submittedName>
        <fullName evidence="1">Uncharacterized protein</fullName>
    </submittedName>
</protein>
<evidence type="ECO:0000313" key="1">
    <source>
        <dbReference type="EMBL" id="MBM7555958.1"/>
    </source>
</evidence>
<dbReference type="AlphaFoldDB" id="A0A938XNL3"/>